<accession>A0A4S8WRQ1</accession>
<reference evidence="3 4" key="1">
    <citation type="submission" date="2018-10" db="EMBL/GenBank/DDBJ databases">
        <title>Fifty Aureobasidium pullulans genomes reveal a recombining polyextremotolerant generalist.</title>
        <authorList>
            <person name="Gostincar C."/>
            <person name="Turk M."/>
            <person name="Zajc J."/>
            <person name="Gunde-Cimerman N."/>
        </authorList>
    </citation>
    <scope>NUCLEOTIDE SEQUENCE [LARGE SCALE GENOMIC DNA]</scope>
    <source>
        <strain evidence="3 4">EXF-11013</strain>
    </source>
</reference>
<feature type="compositionally biased region" description="Basic and acidic residues" evidence="1">
    <location>
        <begin position="1"/>
        <end position="10"/>
    </location>
</feature>
<evidence type="ECO:0000313" key="3">
    <source>
        <dbReference type="EMBL" id="THW27515.1"/>
    </source>
</evidence>
<dbReference type="PROSITE" id="PS50097">
    <property type="entry name" value="BTB"/>
    <property type="match status" value="1"/>
</dbReference>
<gene>
    <name evidence="3" type="ORF">D6D22_10752</name>
</gene>
<dbReference type="Pfam" id="PF00651">
    <property type="entry name" value="BTB"/>
    <property type="match status" value="1"/>
</dbReference>
<dbReference type="EMBL" id="QZAL01000433">
    <property type="protein sequence ID" value="THW27515.1"/>
    <property type="molecule type" value="Genomic_DNA"/>
</dbReference>
<feature type="region of interest" description="Disordered" evidence="1">
    <location>
        <begin position="1"/>
        <end position="37"/>
    </location>
</feature>
<protein>
    <recommendedName>
        <fullName evidence="2">BTB domain-containing protein</fullName>
    </recommendedName>
</protein>
<dbReference type="InterPro" id="IPR011333">
    <property type="entry name" value="SKP1/BTB/POZ_sf"/>
</dbReference>
<dbReference type="InterPro" id="IPR000210">
    <property type="entry name" value="BTB/POZ_dom"/>
</dbReference>
<name>A0A4S8WRQ1_AURPU</name>
<dbReference type="Gene3D" id="3.30.710.10">
    <property type="entry name" value="Potassium Channel Kv1.1, Chain A"/>
    <property type="match status" value="1"/>
</dbReference>
<feature type="domain" description="BTB" evidence="2">
    <location>
        <begin position="51"/>
        <end position="111"/>
    </location>
</feature>
<sequence>MSTPPTKEETDSSNTNSAPPKTAAKAMSIPSRVPPGRGTENIISTCFKGIVTVEVGPDKTAFKIHKDLLVFYSDYFRGAFNGSFQEAVEGKLSLPDECVNVFNAFNTFIYTRQFCSEGDSSTVDSALLCRLWVFGDKYLAPSVQNGAIDLLTHKSYKEKKICTTDLHYIYDNTLRGSPLRKIILDWVTYRADIDKFLAPDMVERWSKDMLVDLVKLFYHKEMKLAPMPTRDRCYYHVHPEEEKCEEK</sequence>
<organism evidence="3 4">
    <name type="scientific">Aureobasidium pullulans</name>
    <name type="common">Black yeast</name>
    <name type="synonym">Pullularia pullulans</name>
    <dbReference type="NCBI Taxonomy" id="5580"/>
    <lineage>
        <taxon>Eukaryota</taxon>
        <taxon>Fungi</taxon>
        <taxon>Dikarya</taxon>
        <taxon>Ascomycota</taxon>
        <taxon>Pezizomycotina</taxon>
        <taxon>Dothideomycetes</taxon>
        <taxon>Dothideomycetidae</taxon>
        <taxon>Dothideales</taxon>
        <taxon>Saccotheciaceae</taxon>
        <taxon>Aureobasidium</taxon>
    </lineage>
</organism>
<proteinExistence type="predicted"/>
<dbReference type="CDD" id="cd18186">
    <property type="entry name" value="BTB_POZ_ZBTB_KLHL-like"/>
    <property type="match status" value="1"/>
</dbReference>
<dbReference type="PANTHER" id="PTHR47843:SF2">
    <property type="entry name" value="BTB DOMAIN-CONTAINING PROTEIN"/>
    <property type="match status" value="1"/>
</dbReference>
<dbReference type="PANTHER" id="PTHR47843">
    <property type="entry name" value="BTB DOMAIN-CONTAINING PROTEIN-RELATED"/>
    <property type="match status" value="1"/>
</dbReference>
<evidence type="ECO:0000313" key="4">
    <source>
        <dbReference type="Proteomes" id="UP000310687"/>
    </source>
</evidence>
<comment type="caution">
    <text evidence="3">The sequence shown here is derived from an EMBL/GenBank/DDBJ whole genome shotgun (WGS) entry which is preliminary data.</text>
</comment>
<dbReference type="Proteomes" id="UP000310687">
    <property type="component" value="Unassembled WGS sequence"/>
</dbReference>
<dbReference type="AlphaFoldDB" id="A0A4S8WRQ1"/>
<evidence type="ECO:0000256" key="1">
    <source>
        <dbReference type="SAM" id="MobiDB-lite"/>
    </source>
</evidence>
<evidence type="ECO:0000259" key="2">
    <source>
        <dbReference type="PROSITE" id="PS50097"/>
    </source>
</evidence>
<dbReference type="SUPFAM" id="SSF54695">
    <property type="entry name" value="POZ domain"/>
    <property type="match status" value="1"/>
</dbReference>